<dbReference type="InterPro" id="IPR025396">
    <property type="entry name" value="DUF4302"/>
</dbReference>
<name>A0A1I1L731_9SPHI</name>
<evidence type="ECO:0000313" key="1">
    <source>
        <dbReference type="EMBL" id="SFC68765.1"/>
    </source>
</evidence>
<dbReference type="RefSeq" id="WP_170845793.1">
    <property type="nucleotide sequence ID" value="NZ_FOLL01000019.1"/>
</dbReference>
<organism evidence="1 2">
    <name type="scientific">Parapedobacter composti</name>
    <dbReference type="NCBI Taxonomy" id="623281"/>
    <lineage>
        <taxon>Bacteria</taxon>
        <taxon>Pseudomonadati</taxon>
        <taxon>Bacteroidota</taxon>
        <taxon>Sphingobacteriia</taxon>
        <taxon>Sphingobacteriales</taxon>
        <taxon>Sphingobacteriaceae</taxon>
        <taxon>Parapedobacter</taxon>
    </lineage>
</organism>
<dbReference type="Proteomes" id="UP000199577">
    <property type="component" value="Unassembled WGS sequence"/>
</dbReference>
<dbReference type="EMBL" id="FOLL01000019">
    <property type="protein sequence ID" value="SFC68765.1"/>
    <property type="molecule type" value="Genomic_DNA"/>
</dbReference>
<proteinExistence type="predicted"/>
<accession>A0A1I1L731</accession>
<dbReference type="STRING" id="623281.SAMN05421747_11942"/>
<protein>
    <recommendedName>
        <fullName evidence="3">DUF4302 domain-containing protein</fullName>
    </recommendedName>
</protein>
<reference evidence="1 2" key="1">
    <citation type="submission" date="2016-10" db="EMBL/GenBank/DDBJ databases">
        <authorList>
            <person name="de Groot N.N."/>
        </authorList>
    </citation>
    <scope>NUCLEOTIDE SEQUENCE [LARGE SCALE GENOMIC DNA]</scope>
    <source>
        <strain evidence="1 2">DSM 22900</strain>
    </source>
</reference>
<dbReference type="Pfam" id="PF14135">
    <property type="entry name" value="DUF4302"/>
    <property type="match status" value="1"/>
</dbReference>
<gene>
    <name evidence="1" type="ORF">SAMN05421747_11942</name>
</gene>
<dbReference type="PROSITE" id="PS51257">
    <property type="entry name" value="PROKAR_LIPOPROTEIN"/>
    <property type="match status" value="1"/>
</dbReference>
<evidence type="ECO:0008006" key="3">
    <source>
        <dbReference type="Google" id="ProtNLM"/>
    </source>
</evidence>
<sequence>MSFTGKRFIKKTACAVLLPLVLACSTDEFEGVRPDERLGATLESYEQLLSGAQHGWKAHLYPAGGGGYGFLFRFNDQNRVTMLADISTETGSSAKESSYRLKAALLPSLYFDTYSYIHLLADPDPSVNGGEPGWGRYSDFEFAFVSVSPDTIRLKGNLSGSRLELIRADAGEAAAYAGGNLNTIRQQVADFLQGSRFSYLEDAAGTVFSTALNLDTKTLSLVYDSAGSITTKTVGLAFSGHNELVLSDTLRLGRLLVDRLRINSQSEELEAVWGQQSYPFWQSDRPLFPLIQLWGIQYESIRVPMEVAEQGNGTEFDTRRAAFLQQARAMLAPGTTFPEMRLTVDRSDELLFVNQIIRQGSSNFQANFVFSYTLDDDRFVLRYEGPADGNATLIEGAYVPVLEGFLYGGMRFDYDLQTDNLRAWGESSGLPGFKFVGTLQ</sequence>
<dbReference type="AlphaFoldDB" id="A0A1I1L731"/>
<keyword evidence="2" id="KW-1185">Reference proteome</keyword>
<evidence type="ECO:0000313" key="2">
    <source>
        <dbReference type="Proteomes" id="UP000199577"/>
    </source>
</evidence>